<dbReference type="AlphaFoldDB" id="A0A1J5P2Z0"/>
<gene>
    <name evidence="1" type="ORF">GALL_530070</name>
</gene>
<evidence type="ECO:0000313" key="1">
    <source>
        <dbReference type="EMBL" id="OIQ65434.1"/>
    </source>
</evidence>
<sequence length="68" mass="6834">MQTRGASFLLIVASSQAKLTAKVVEPEPPARPWTGSTTPSRSLFPLNEGVATACASGTTARGCATGAG</sequence>
<dbReference type="EMBL" id="MLJW01007328">
    <property type="protein sequence ID" value="OIQ65434.1"/>
    <property type="molecule type" value="Genomic_DNA"/>
</dbReference>
<name>A0A1J5P2Z0_9ZZZZ</name>
<accession>A0A1J5P2Z0</accession>
<comment type="caution">
    <text evidence="1">The sequence shown here is derived from an EMBL/GenBank/DDBJ whole genome shotgun (WGS) entry which is preliminary data.</text>
</comment>
<organism evidence="1">
    <name type="scientific">mine drainage metagenome</name>
    <dbReference type="NCBI Taxonomy" id="410659"/>
    <lineage>
        <taxon>unclassified sequences</taxon>
        <taxon>metagenomes</taxon>
        <taxon>ecological metagenomes</taxon>
    </lineage>
</organism>
<proteinExistence type="predicted"/>
<reference evidence="1" key="1">
    <citation type="submission" date="2016-10" db="EMBL/GenBank/DDBJ databases">
        <title>Sequence of Gallionella enrichment culture.</title>
        <authorList>
            <person name="Poehlein A."/>
            <person name="Muehling M."/>
            <person name="Daniel R."/>
        </authorList>
    </citation>
    <scope>NUCLEOTIDE SEQUENCE</scope>
</reference>
<protein>
    <submittedName>
        <fullName evidence="1">Uncharacterized protein</fullName>
    </submittedName>
</protein>